<dbReference type="RefSeq" id="WP_015403634.1">
    <property type="nucleotide sequence ID" value="NC_020304.1"/>
</dbReference>
<protein>
    <submittedName>
        <fullName evidence="1">Uncharacterized protein</fullName>
    </submittedName>
</protein>
<dbReference type="STRING" id="1167006.UWK_01383"/>
<keyword evidence="2" id="KW-1185">Reference proteome</keyword>
<proteinExistence type="predicted"/>
<name>M1P3A4_DESSD</name>
<dbReference type="Proteomes" id="UP000011721">
    <property type="component" value="Chromosome"/>
</dbReference>
<dbReference type="EMBL" id="CP003985">
    <property type="protein sequence ID" value="AGF77943.1"/>
    <property type="molecule type" value="Genomic_DNA"/>
</dbReference>
<organism evidence="1 2">
    <name type="scientific">Desulfocapsa sulfexigens (strain DSM 10523 / SB164P1)</name>
    <dbReference type="NCBI Taxonomy" id="1167006"/>
    <lineage>
        <taxon>Bacteria</taxon>
        <taxon>Pseudomonadati</taxon>
        <taxon>Thermodesulfobacteriota</taxon>
        <taxon>Desulfobulbia</taxon>
        <taxon>Desulfobulbales</taxon>
        <taxon>Desulfocapsaceae</taxon>
        <taxon>Desulfocapsa</taxon>
    </lineage>
</organism>
<sequence length="83" mass="9842">MLYQETFHNIPSDRRMAYGVLKLGGYVPEEIAIRREINQMEDFLRNGSDTKERVVRLERTFGKKLQLRPESPCYDNVVERLPK</sequence>
<gene>
    <name evidence="1" type="ordered locus">UWK_01383</name>
</gene>
<dbReference type="OrthoDB" id="9798476at2"/>
<dbReference type="HOGENOM" id="CLU_2537136_0_0_7"/>
<evidence type="ECO:0000313" key="1">
    <source>
        <dbReference type="EMBL" id="AGF77943.1"/>
    </source>
</evidence>
<reference evidence="2" key="1">
    <citation type="journal article" date="2013" name="Stand. Genomic Sci.">
        <title>Complete genome sequence of Desulfocapsa sulfexigens, a marine deltaproteobacterium specialized in disproportionating inorganic sulfur compounds.</title>
        <authorList>
            <person name="Finster K.W."/>
            <person name="Kjeldsen K.U."/>
            <person name="Kube M."/>
            <person name="Reinhardt R."/>
            <person name="Mussmann M."/>
            <person name="Amann R."/>
            <person name="Schreiber L."/>
        </authorList>
    </citation>
    <scope>NUCLEOTIDE SEQUENCE [LARGE SCALE GENOMIC DNA]</scope>
    <source>
        <strain evidence="2">DSM 10523 / SB164P1</strain>
    </source>
</reference>
<dbReference type="KEGG" id="dsf:UWK_01383"/>
<evidence type="ECO:0000313" key="2">
    <source>
        <dbReference type="Proteomes" id="UP000011721"/>
    </source>
</evidence>
<accession>M1P3A4</accession>
<dbReference type="AlphaFoldDB" id="M1P3A4"/>